<evidence type="ECO:0000313" key="2">
    <source>
        <dbReference type="EMBL" id="GJU01204.1"/>
    </source>
</evidence>
<gene>
    <name evidence="1" type="ORF">Tco_0891057</name>
    <name evidence="2" type="ORF">Tco_1111542</name>
</gene>
<name>A0ABQ5C1U1_9ASTR</name>
<reference evidence="1" key="1">
    <citation type="journal article" date="2022" name="Int. J. Mol. Sci.">
        <title>Draft Genome of Tanacetum Coccineum: Genomic Comparison of Closely Related Tanacetum-Family Plants.</title>
        <authorList>
            <person name="Yamashiro T."/>
            <person name="Shiraishi A."/>
            <person name="Nakayama K."/>
            <person name="Satake H."/>
        </authorList>
    </citation>
    <scope>NUCLEOTIDE SEQUENCE</scope>
</reference>
<dbReference type="Proteomes" id="UP001151760">
    <property type="component" value="Unassembled WGS sequence"/>
</dbReference>
<evidence type="ECO:0000313" key="3">
    <source>
        <dbReference type="Proteomes" id="UP001151760"/>
    </source>
</evidence>
<dbReference type="EMBL" id="BQNB010013863">
    <property type="protein sequence ID" value="GJT21120.1"/>
    <property type="molecule type" value="Genomic_DNA"/>
</dbReference>
<reference evidence="1" key="2">
    <citation type="submission" date="2022-01" db="EMBL/GenBank/DDBJ databases">
        <authorList>
            <person name="Yamashiro T."/>
            <person name="Shiraishi A."/>
            <person name="Satake H."/>
            <person name="Nakayama K."/>
        </authorList>
    </citation>
    <scope>NUCLEOTIDE SEQUENCE</scope>
</reference>
<accession>A0ABQ5C1U1</accession>
<comment type="caution">
    <text evidence="1">The sequence shown here is derived from an EMBL/GenBank/DDBJ whole genome shotgun (WGS) entry which is preliminary data.</text>
</comment>
<dbReference type="EMBL" id="BQNB010020941">
    <property type="protein sequence ID" value="GJU01204.1"/>
    <property type="molecule type" value="Genomic_DNA"/>
</dbReference>
<evidence type="ECO:0000313" key="1">
    <source>
        <dbReference type="EMBL" id="GJT21120.1"/>
    </source>
</evidence>
<sequence length="239" mass="27025">MTELLLKEGQVLEGADKQEEDFQLLKQKVVQCTESLRLPEWKSEDSHRITCDASEKGFGRCVMQEKKRSNTKAIKIVGTPKILNGSGTTIAWILVTKLPKTSQGRSLINLQEVVPEGGVTRTWITVSINCDCAPEGNARDYSNSSRICCDACAFDFRKGLAFKPFAISRVLITIIAIYAASRPPHSKHFMSKVVVYLFVETEVVEAQNNRSRTTFKRPLRKSYRIKTKDLQAARDRQKR</sequence>
<protein>
    <recommendedName>
        <fullName evidence="4">Reverse transcriptase/retrotransposon-derived protein RNase H-like domain-containing protein</fullName>
    </recommendedName>
</protein>
<evidence type="ECO:0008006" key="4">
    <source>
        <dbReference type="Google" id="ProtNLM"/>
    </source>
</evidence>
<organism evidence="1 3">
    <name type="scientific">Tanacetum coccineum</name>
    <dbReference type="NCBI Taxonomy" id="301880"/>
    <lineage>
        <taxon>Eukaryota</taxon>
        <taxon>Viridiplantae</taxon>
        <taxon>Streptophyta</taxon>
        <taxon>Embryophyta</taxon>
        <taxon>Tracheophyta</taxon>
        <taxon>Spermatophyta</taxon>
        <taxon>Magnoliopsida</taxon>
        <taxon>eudicotyledons</taxon>
        <taxon>Gunneridae</taxon>
        <taxon>Pentapetalae</taxon>
        <taxon>asterids</taxon>
        <taxon>campanulids</taxon>
        <taxon>Asterales</taxon>
        <taxon>Asteraceae</taxon>
        <taxon>Asteroideae</taxon>
        <taxon>Anthemideae</taxon>
        <taxon>Anthemidinae</taxon>
        <taxon>Tanacetum</taxon>
    </lineage>
</organism>
<keyword evidence="3" id="KW-1185">Reference proteome</keyword>
<proteinExistence type="predicted"/>